<feature type="transmembrane region" description="Helical" evidence="7">
    <location>
        <begin position="270"/>
        <end position="293"/>
    </location>
</feature>
<dbReference type="SUPFAM" id="SSF103473">
    <property type="entry name" value="MFS general substrate transporter"/>
    <property type="match status" value="1"/>
</dbReference>
<feature type="transmembrane region" description="Helical" evidence="7">
    <location>
        <begin position="299"/>
        <end position="322"/>
    </location>
</feature>
<evidence type="ECO:0000313" key="9">
    <source>
        <dbReference type="EMBL" id="CAB4834710.1"/>
    </source>
</evidence>
<evidence type="ECO:0000256" key="4">
    <source>
        <dbReference type="ARBA" id="ARBA00022692"/>
    </source>
</evidence>
<feature type="transmembrane region" description="Helical" evidence="7">
    <location>
        <begin position="78"/>
        <end position="96"/>
    </location>
</feature>
<dbReference type="PANTHER" id="PTHR42718:SF46">
    <property type="entry name" value="BLR6921 PROTEIN"/>
    <property type="match status" value="1"/>
</dbReference>
<feature type="transmembrane region" description="Helical" evidence="7">
    <location>
        <begin position="230"/>
        <end position="249"/>
    </location>
</feature>
<evidence type="ECO:0000256" key="3">
    <source>
        <dbReference type="ARBA" id="ARBA00022475"/>
    </source>
</evidence>
<dbReference type="InterPro" id="IPR011701">
    <property type="entry name" value="MFS"/>
</dbReference>
<evidence type="ECO:0000256" key="5">
    <source>
        <dbReference type="ARBA" id="ARBA00022989"/>
    </source>
</evidence>
<dbReference type="Gene3D" id="1.20.1250.20">
    <property type="entry name" value="MFS general substrate transporter like domains"/>
    <property type="match status" value="1"/>
</dbReference>
<evidence type="ECO:0000259" key="8">
    <source>
        <dbReference type="PROSITE" id="PS50850"/>
    </source>
</evidence>
<evidence type="ECO:0000313" key="11">
    <source>
        <dbReference type="EMBL" id="CAB5011840.1"/>
    </source>
</evidence>
<dbReference type="InterPro" id="IPR036259">
    <property type="entry name" value="MFS_trans_sf"/>
</dbReference>
<feature type="transmembrane region" description="Helical" evidence="7">
    <location>
        <begin position="12"/>
        <end position="34"/>
    </location>
</feature>
<keyword evidence="2" id="KW-0813">Transport</keyword>
<reference evidence="9" key="1">
    <citation type="submission" date="2020-05" db="EMBL/GenBank/DDBJ databases">
        <authorList>
            <person name="Chiriac C."/>
            <person name="Salcher M."/>
            <person name="Ghai R."/>
            <person name="Kavagutti S V."/>
        </authorList>
    </citation>
    <scope>NUCLEOTIDE SEQUENCE</scope>
</reference>
<feature type="transmembrane region" description="Helical" evidence="7">
    <location>
        <begin position="108"/>
        <end position="126"/>
    </location>
</feature>
<dbReference type="PROSITE" id="PS50850">
    <property type="entry name" value="MFS"/>
    <property type="match status" value="1"/>
</dbReference>
<organism evidence="9">
    <name type="scientific">freshwater metagenome</name>
    <dbReference type="NCBI Taxonomy" id="449393"/>
    <lineage>
        <taxon>unclassified sequences</taxon>
        <taxon>metagenomes</taxon>
        <taxon>ecological metagenomes</taxon>
    </lineage>
</organism>
<keyword evidence="6 7" id="KW-0472">Membrane</keyword>
<gene>
    <name evidence="9" type="ORF">UFOPK3164_01734</name>
    <name evidence="10" type="ORF">UFOPK3427_01633</name>
    <name evidence="11" type="ORF">UFOPK4112_00359</name>
</gene>
<dbReference type="PROSITE" id="PS00216">
    <property type="entry name" value="SUGAR_TRANSPORT_1"/>
    <property type="match status" value="1"/>
</dbReference>
<dbReference type="AlphaFoldDB" id="A0A6J7AQB0"/>
<dbReference type="EMBL" id="CAFBLT010000002">
    <property type="protein sequence ID" value="CAB4882434.1"/>
    <property type="molecule type" value="Genomic_DNA"/>
</dbReference>
<keyword evidence="5 7" id="KW-1133">Transmembrane helix</keyword>
<feature type="transmembrane region" description="Helical" evidence="7">
    <location>
        <begin position="409"/>
        <end position="429"/>
    </location>
</feature>
<dbReference type="EMBL" id="CAFABE010000140">
    <property type="protein sequence ID" value="CAB4834710.1"/>
    <property type="molecule type" value="Genomic_DNA"/>
</dbReference>
<evidence type="ECO:0000313" key="10">
    <source>
        <dbReference type="EMBL" id="CAB4882434.1"/>
    </source>
</evidence>
<feature type="transmembrane region" description="Helical" evidence="7">
    <location>
        <begin position="164"/>
        <end position="186"/>
    </location>
</feature>
<keyword evidence="4 7" id="KW-0812">Transmembrane</keyword>
<keyword evidence="3" id="KW-1003">Cell membrane</keyword>
<dbReference type="GO" id="GO:0022857">
    <property type="term" value="F:transmembrane transporter activity"/>
    <property type="evidence" value="ECO:0007669"/>
    <property type="project" value="InterPro"/>
</dbReference>
<feature type="domain" description="Major facilitator superfamily (MFS) profile" evidence="8">
    <location>
        <begin position="12"/>
        <end position="477"/>
    </location>
</feature>
<proteinExistence type="predicted"/>
<accession>A0A6J7AQB0</accession>
<feature type="transmembrane region" description="Helical" evidence="7">
    <location>
        <begin position="449"/>
        <end position="473"/>
    </location>
</feature>
<evidence type="ECO:0000256" key="1">
    <source>
        <dbReference type="ARBA" id="ARBA00004651"/>
    </source>
</evidence>
<dbReference type="GO" id="GO:0005886">
    <property type="term" value="C:plasma membrane"/>
    <property type="evidence" value="ECO:0007669"/>
    <property type="project" value="UniProtKB-SubCell"/>
</dbReference>
<evidence type="ECO:0000256" key="6">
    <source>
        <dbReference type="ARBA" id="ARBA00023136"/>
    </source>
</evidence>
<dbReference type="Gene3D" id="1.20.1720.10">
    <property type="entry name" value="Multidrug resistance protein D"/>
    <property type="match status" value="1"/>
</dbReference>
<sequence length="492" mass="51424">MDTAPDPRRWFALVVIAIAQLMVILDASIVNIALPQAQADLNISMENRQWVVTAYTLAFGGLLLLGGRIADYAGRKRVFIIGLIGFAGASALGGFAPNQGLLFAARGLQGMFAAILAPAALSLISVTFTDSKERAKAFGVYGALSGAGAAIGLLAGGALTEYASWRWCLFVNVPMALIAVVLAIPNVRESRLEGKTKYDVPGALLSTLGFVSVVYGITKAASPGYGWTSPTTIAFLAGGVILLVLFVLFESRSEQPLLPLSILVNRIRGGSFLAQFFLAAGLFGMFLFMTFYFQGVHGFSPIKAGLCFLPFSLGIIVSAGIASQLLPRVGPRPLGTIGLLMGSGGLLYLSQITNASSYFSSVFPAMLLMSLGLGMVFVTVSSTSLFNVPFYESGVASAVLNTTQQIGGSLGTAIFNTLAISATAAYALAHPWTGAPPPPGMPPPDAATHGYSVAFQWGAGSMLLGAIIFFVMVNVDRHHLAQHDDVGAPAAI</sequence>
<feature type="transmembrane region" description="Helical" evidence="7">
    <location>
        <begin position="334"/>
        <end position="353"/>
    </location>
</feature>
<comment type="subcellular location">
    <subcellularLocation>
        <location evidence="1">Cell membrane</location>
        <topology evidence="1">Multi-pass membrane protein</topology>
    </subcellularLocation>
</comment>
<feature type="transmembrane region" description="Helical" evidence="7">
    <location>
        <begin position="49"/>
        <end position="66"/>
    </location>
</feature>
<dbReference type="CDD" id="cd17321">
    <property type="entry name" value="MFS_MMR_MDR_like"/>
    <property type="match status" value="1"/>
</dbReference>
<dbReference type="InterPro" id="IPR020846">
    <property type="entry name" value="MFS_dom"/>
</dbReference>
<dbReference type="InterPro" id="IPR005829">
    <property type="entry name" value="Sugar_transporter_CS"/>
</dbReference>
<feature type="transmembrane region" description="Helical" evidence="7">
    <location>
        <begin position="198"/>
        <end position="218"/>
    </location>
</feature>
<name>A0A6J7AQB0_9ZZZZ</name>
<evidence type="ECO:0000256" key="2">
    <source>
        <dbReference type="ARBA" id="ARBA00022448"/>
    </source>
</evidence>
<protein>
    <submittedName>
        <fullName evidence="9">Unannotated protein</fullName>
    </submittedName>
</protein>
<dbReference type="Pfam" id="PF07690">
    <property type="entry name" value="MFS_1"/>
    <property type="match status" value="1"/>
</dbReference>
<feature type="transmembrane region" description="Helical" evidence="7">
    <location>
        <begin position="138"/>
        <end position="158"/>
    </location>
</feature>
<dbReference type="EMBL" id="CAFBPM010000002">
    <property type="protein sequence ID" value="CAB5011840.1"/>
    <property type="molecule type" value="Genomic_DNA"/>
</dbReference>
<evidence type="ECO:0000256" key="7">
    <source>
        <dbReference type="SAM" id="Phobius"/>
    </source>
</evidence>
<dbReference type="PANTHER" id="PTHR42718">
    <property type="entry name" value="MAJOR FACILITATOR SUPERFAMILY MULTIDRUG TRANSPORTER MFSC"/>
    <property type="match status" value="1"/>
</dbReference>
<feature type="transmembrane region" description="Helical" evidence="7">
    <location>
        <begin position="365"/>
        <end position="388"/>
    </location>
</feature>